<dbReference type="RefSeq" id="WP_406583851.1">
    <property type="nucleotide sequence ID" value="NZ_JBJHQH010000050.1"/>
</dbReference>
<protein>
    <submittedName>
        <fullName evidence="2">DUF1360 domain-containing protein</fullName>
    </submittedName>
</protein>
<evidence type="ECO:0000313" key="3">
    <source>
        <dbReference type="Proteomes" id="UP001623041"/>
    </source>
</evidence>
<feature type="transmembrane region" description="Helical" evidence="1">
    <location>
        <begin position="93"/>
        <end position="116"/>
    </location>
</feature>
<comment type="caution">
    <text evidence="2">The sequence shown here is derived from an EMBL/GenBank/DDBJ whole genome shotgun (WGS) entry which is preliminary data.</text>
</comment>
<evidence type="ECO:0000256" key="1">
    <source>
        <dbReference type="SAM" id="Phobius"/>
    </source>
</evidence>
<dbReference type="InterPro" id="IPR010773">
    <property type="entry name" value="Mycophage_PG1_Gp7"/>
</dbReference>
<accession>A0ABW8RPL0</accession>
<reference evidence="2 3" key="1">
    <citation type="submission" date="2024-11" db="EMBL/GenBank/DDBJ databases">
        <authorList>
            <person name="Lucas J.A."/>
        </authorList>
    </citation>
    <scope>NUCLEOTIDE SEQUENCE [LARGE SCALE GENOMIC DNA]</scope>
    <source>
        <strain evidence="2 3">Z 5.4</strain>
    </source>
</reference>
<organism evidence="2 3">
    <name type="scientific">Bacillus salipaludis</name>
    <dbReference type="NCBI Taxonomy" id="2547811"/>
    <lineage>
        <taxon>Bacteria</taxon>
        <taxon>Bacillati</taxon>
        <taxon>Bacillota</taxon>
        <taxon>Bacilli</taxon>
        <taxon>Bacillales</taxon>
        <taxon>Bacillaceae</taxon>
        <taxon>Bacillus</taxon>
    </lineage>
</organism>
<name>A0ABW8RPL0_9BACI</name>
<dbReference type="Proteomes" id="UP001623041">
    <property type="component" value="Unassembled WGS sequence"/>
</dbReference>
<feature type="transmembrane region" description="Helical" evidence="1">
    <location>
        <begin position="62"/>
        <end position="87"/>
    </location>
</feature>
<keyword evidence="1" id="KW-0812">Transmembrane</keyword>
<gene>
    <name evidence="2" type="ORF">ACJEBI_29010</name>
</gene>
<evidence type="ECO:0000313" key="2">
    <source>
        <dbReference type="EMBL" id="MFK9095470.1"/>
    </source>
</evidence>
<proteinExistence type="predicted"/>
<keyword evidence="3" id="KW-1185">Reference proteome</keyword>
<dbReference type="EMBL" id="JBJHQH010000050">
    <property type="protein sequence ID" value="MFK9095470.1"/>
    <property type="molecule type" value="Genomic_DNA"/>
</dbReference>
<keyword evidence="1" id="KW-0472">Membrane</keyword>
<keyword evidence="1" id="KW-1133">Transmembrane helix</keyword>
<sequence length="118" mass="13533">MKITFLNLLILSLATFRLTRLLVFDKITEFIRNPFFDEIKEENEDGEMEVYYLPKKTGVKKFFGELLSCYWCSSIWAAALIVALFYLSPAISVPILLILAVAGIASILELVVQYFIEK</sequence>
<dbReference type="Pfam" id="PF07098">
    <property type="entry name" value="DUF1360"/>
    <property type="match status" value="1"/>
</dbReference>